<dbReference type="OrthoDB" id="868831at2"/>
<feature type="chain" id="PRO_5016654346" description="Fibronectin type-III domain-containing protein" evidence="1">
    <location>
        <begin position="26"/>
        <end position="934"/>
    </location>
</feature>
<dbReference type="AlphaFoldDB" id="A0A364Y2E6"/>
<dbReference type="Proteomes" id="UP000251889">
    <property type="component" value="Unassembled WGS sequence"/>
</dbReference>
<organism evidence="2 3">
    <name type="scientific">Pseudochryseolinea flava</name>
    <dbReference type="NCBI Taxonomy" id="2059302"/>
    <lineage>
        <taxon>Bacteria</taxon>
        <taxon>Pseudomonadati</taxon>
        <taxon>Bacteroidota</taxon>
        <taxon>Cytophagia</taxon>
        <taxon>Cytophagales</taxon>
        <taxon>Fulvivirgaceae</taxon>
        <taxon>Pseudochryseolinea</taxon>
    </lineage>
</organism>
<feature type="signal peptide" evidence="1">
    <location>
        <begin position="1"/>
        <end position="25"/>
    </location>
</feature>
<evidence type="ECO:0008006" key="4">
    <source>
        <dbReference type="Google" id="ProtNLM"/>
    </source>
</evidence>
<dbReference type="EMBL" id="QMFY01000005">
    <property type="protein sequence ID" value="RAW00852.1"/>
    <property type="molecule type" value="Genomic_DNA"/>
</dbReference>
<gene>
    <name evidence="2" type="ORF">DQQ10_11445</name>
</gene>
<keyword evidence="1" id="KW-0732">Signal</keyword>
<dbReference type="InterPro" id="IPR013783">
    <property type="entry name" value="Ig-like_fold"/>
</dbReference>
<dbReference type="InterPro" id="IPR026444">
    <property type="entry name" value="Secre_tail"/>
</dbReference>
<dbReference type="NCBIfam" id="TIGR04183">
    <property type="entry name" value="Por_Secre_tail"/>
    <property type="match status" value="1"/>
</dbReference>
<evidence type="ECO:0000313" key="2">
    <source>
        <dbReference type="EMBL" id="RAW00852.1"/>
    </source>
</evidence>
<comment type="caution">
    <text evidence="2">The sequence shown here is derived from an EMBL/GenBank/DDBJ whole genome shotgun (WGS) entry which is preliminary data.</text>
</comment>
<name>A0A364Y2E6_9BACT</name>
<dbReference type="Gene3D" id="2.60.40.10">
    <property type="entry name" value="Immunoglobulins"/>
    <property type="match status" value="3"/>
</dbReference>
<reference evidence="2 3" key="1">
    <citation type="submission" date="2018-06" db="EMBL/GenBank/DDBJ databases">
        <title>Chryseolinea flavus sp. nov., a member of the phylum Bacteroidetes isolated from soil.</title>
        <authorList>
            <person name="Li Y."/>
            <person name="Wang J."/>
        </authorList>
    </citation>
    <scope>NUCLEOTIDE SEQUENCE [LARGE SCALE GENOMIC DNA]</scope>
    <source>
        <strain evidence="2 3">SDU1-6</strain>
    </source>
</reference>
<accession>A0A364Y2E6</accession>
<evidence type="ECO:0000313" key="3">
    <source>
        <dbReference type="Proteomes" id="UP000251889"/>
    </source>
</evidence>
<sequence length="934" mass="103436">MSNRYMKKLYILSILLSILFMQAQANTRRSNIVVNGPQAALSAPYYIFGTYLVDETDIEFKVSNPNGVGITEIYRSESEFSGYVLVDTSSQAEFHVLQNNMKPRTNFYYKFRVVNGAEVSPYSEVLKTLTYSVFYPPTFTATAVTQNDIEFEIVDNSYNDMVYHLYRVASPFNIEIKQWPSTDSGAVFTAADGSLPAGKKFTYILTAEVYAEGFPEVFAAEVTVQLPLVAPVLDEEAPELNTCGAVVDIEFYDENYYNNDAQLQVYRAENENGPFQHVATIPRNWYSFQDSVSPRTTYYYKMRAVDDTATSAFSNTVKRVTTSNWYKPVFTGVYDGDKVTLSLKDRSYADEHYSIVRMSFGDADPNVTLLHEYAMSDSGRTEIFVDSTVQANKSYMYFLATKTTHYCESSPWYEDVAEVEILTGQLQAVQIYDGPPNEFACGAKTVLEFAELFDTDAVIEVFRSDSLNGTYAYAGMAGQGQYSYVDDVQPRRTYFYKVRARKGSLLSDFSNIVSRTSASNWYNPSVTTSWSGSTLSIHFKDNSYADAHYTISRNADFEDTKYIAFEYVMSDSGRTVVFNESDLVPGKTYFYDVYATTTVYCDGYPYNDGVGSFEVTAPVNYTINGFTLVDPTTDQDIGPLTHMMVVDGSKMPNIRANTDAASVSVMFFLNGKRHADNGGPIFTYFSEKNGDYKPGTLTPGRYLLVATASSAKNGGGVSGPTVQIEFFVTNPGAEYKINSFTLVDPATDQDLGPLENGAVIDASQLANIRANATSNTKSVMFFLNNKRRADNGAPIFTYFPEKNGDYESGLATAGHYVLKATPSSEYNGGGTVGQTVTIEFDVVAATSARLETVSLFPNPVNRESQLQIQAAPGSVVKIQLFDSFGITVLPEIAGNVDANGTVVESIGQLNLKRGTYVLVVVIDGNRTTKRFSVE</sequence>
<proteinExistence type="predicted"/>
<protein>
    <recommendedName>
        <fullName evidence="4">Fibronectin type-III domain-containing protein</fullName>
    </recommendedName>
</protein>
<keyword evidence="3" id="KW-1185">Reference proteome</keyword>
<evidence type="ECO:0000256" key="1">
    <source>
        <dbReference type="SAM" id="SignalP"/>
    </source>
</evidence>